<dbReference type="SMART" id="SM00248">
    <property type="entry name" value="ANK"/>
    <property type="match status" value="2"/>
</dbReference>
<feature type="transmembrane region" description="Helical" evidence="3">
    <location>
        <begin position="633"/>
        <end position="651"/>
    </location>
</feature>
<keyword evidence="3" id="KW-0812">Transmembrane</keyword>
<feature type="transmembrane region" description="Helical" evidence="3">
    <location>
        <begin position="363"/>
        <end position="385"/>
    </location>
</feature>
<evidence type="ECO:0000256" key="2">
    <source>
        <dbReference type="SAM" id="MobiDB-lite"/>
    </source>
</evidence>
<feature type="transmembrane region" description="Helical" evidence="3">
    <location>
        <begin position="405"/>
        <end position="423"/>
    </location>
</feature>
<organism evidence="4 5">
    <name type="scientific">Vitrella brassicaformis (strain CCMP3155)</name>
    <dbReference type="NCBI Taxonomy" id="1169540"/>
    <lineage>
        <taxon>Eukaryota</taxon>
        <taxon>Sar</taxon>
        <taxon>Alveolata</taxon>
        <taxon>Colpodellida</taxon>
        <taxon>Vitrellaceae</taxon>
        <taxon>Vitrella</taxon>
    </lineage>
</organism>
<dbReference type="Gene3D" id="1.10.287.70">
    <property type="match status" value="1"/>
</dbReference>
<dbReference type="PROSITE" id="PS50088">
    <property type="entry name" value="ANK_REPEAT"/>
    <property type="match status" value="1"/>
</dbReference>
<protein>
    <submittedName>
        <fullName evidence="4">Uncharacterized protein</fullName>
    </submittedName>
</protein>
<dbReference type="InterPro" id="IPR036770">
    <property type="entry name" value="Ankyrin_rpt-contain_sf"/>
</dbReference>
<dbReference type="Pfam" id="PF12796">
    <property type="entry name" value="Ank_2"/>
    <property type="match status" value="1"/>
</dbReference>
<dbReference type="PROSITE" id="PS50297">
    <property type="entry name" value="ANK_REP_REGION"/>
    <property type="match status" value="1"/>
</dbReference>
<feature type="transmembrane region" description="Helical" evidence="3">
    <location>
        <begin position="435"/>
        <end position="460"/>
    </location>
</feature>
<dbReference type="SUPFAM" id="SSF48403">
    <property type="entry name" value="Ankyrin repeat"/>
    <property type="match status" value="1"/>
</dbReference>
<dbReference type="VEuPathDB" id="CryptoDB:Vbra_1840"/>
<proteinExistence type="predicted"/>
<dbReference type="InParanoid" id="A0A0G4H568"/>
<gene>
    <name evidence="4" type="ORF">Vbra_1840</name>
</gene>
<dbReference type="OrthoDB" id="1847170at2759"/>
<dbReference type="InterPro" id="IPR002110">
    <property type="entry name" value="Ankyrin_rpt"/>
</dbReference>
<dbReference type="AlphaFoldDB" id="A0A0G4H568"/>
<feature type="transmembrane region" description="Helical" evidence="3">
    <location>
        <begin position="598"/>
        <end position="621"/>
    </location>
</feature>
<feature type="repeat" description="ANK" evidence="1">
    <location>
        <begin position="132"/>
        <end position="154"/>
    </location>
</feature>
<dbReference type="Gene3D" id="1.25.40.20">
    <property type="entry name" value="Ankyrin repeat-containing domain"/>
    <property type="match status" value="1"/>
</dbReference>
<evidence type="ECO:0000256" key="1">
    <source>
        <dbReference type="PROSITE-ProRule" id="PRU00023"/>
    </source>
</evidence>
<evidence type="ECO:0000313" key="4">
    <source>
        <dbReference type="EMBL" id="CEM38735.1"/>
    </source>
</evidence>
<dbReference type="PANTHER" id="PTHR24121:SF21">
    <property type="entry name" value="ANKYRIN REPEAT FAMILY PROTEIN"/>
    <property type="match status" value="1"/>
</dbReference>
<dbReference type="PhylomeDB" id="A0A0G4H568"/>
<evidence type="ECO:0000256" key="3">
    <source>
        <dbReference type="SAM" id="Phobius"/>
    </source>
</evidence>
<evidence type="ECO:0000313" key="5">
    <source>
        <dbReference type="Proteomes" id="UP000041254"/>
    </source>
</evidence>
<feature type="region of interest" description="Disordered" evidence="2">
    <location>
        <begin position="1"/>
        <end position="22"/>
    </location>
</feature>
<reference evidence="4 5" key="1">
    <citation type="submission" date="2014-11" db="EMBL/GenBank/DDBJ databases">
        <authorList>
            <person name="Zhu J."/>
            <person name="Qi W."/>
            <person name="Song R."/>
        </authorList>
    </citation>
    <scope>NUCLEOTIDE SEQUENCE [LARGE SCALE GENOMIC DNA]</scope>
</reference>
<keyword evidence="5" id="KW-1185">Reference proteome</keyword>
<keyword evidence="3" id="KW-0472">Membrane</keyword>
<dbReference type="EMBL" id="CDMY01001000">
    <property type="protein sequence ID" value="CEM38735.1"/>
    <property type="molecule type" value="Genomic_DNA"/>
</dbReference>
<dbReference type="Proteomes" id="UP000041254">
    <property type="component" value="Unassembled WGS sequence"/>
</dbReference>
<accession>A0A0G4H568</accession>
<feature type="transmembrane region" description="Helical" evidence="3">
    <location>
        <begin position="333"/>
        <end position="351"/>
    </location>
</feature>
<keyword evidence="1" id="KW-0040">ANK repeat</keyword>
<feature type="transmembrane region" description="Helical" evidence="3">
    <location>
        <begin position="501"/>
        <end position="524"/>
    </location>
</feature>
<dbReference type="STRING" id="1169540.A0A0G4H568"/>
<keyword evidence="3" id="KW-1133">Transmembrane helix</keyword>
<name>A0A0G4H568_VITBC</name>
<dbReference type="PANTHER" id="PTHR24121">
    <property type="entry name" value="NO MECHANORECEPTOR POTENTIAL C, ISOFORM D-RELATED"/>
    <property type="match status" value="1"/>
</dbReference>
<feature type="transmembrane region" description="Helical" evidence="3">
    <location>
        <begin position="556"/>
        <end position="578"/>
    </location>
</feature>
<sequence>MASASSEHIPLLLDDGQGLMEPQLPDVTDDITRAPRRFEQVPLVGAPPADDRGPTGALRDLIKKAIDQSDVEGLRKALVGLSPEQTEKALTTGGEWWYGSAIHDAARECKDVEVFEVLLDNRHHLLSLKSWHGDTPLHEAAGWGHVDVVEWMLKEDPQLLKIKNTGGRTPLDFALAKQPRVVPAIVVAAGDVAMKLLERGAEIDGMDAQRLKEVVPFTKGFLKDRSESLGLDSLRWCAFFRKLIKSRPSDSLTDDFEKISNFQEALTATFCGDTSAGDFGRSLRGKEREWFALLESAEPLTVVTQANCISLVTEHWYPPSDKALTRIAPRDVFITRVLSMLLMVAFVLLHIELIRGNSGIEVAVMGQSVWLWGALALLTGTGFLMQEAFQGIRLKAAYWADLWNYVDFASGVSIIAFIAVHFLRYSPRRNAVVRMFSDISMFLCLYVYILLICAGVFTILSSDEDHQYFGSFAKATLTLFYAGQGDFNEALNNAIESHDTLGTVLLFTYVILSSIILASTYAAIEEKQSSQYQLLRIRVLNEYLTMPHHERLPPPLNLIAVVVSGPLRYLASLIASLISGQGRRHYVLCRIAFCVMKALYSTIDALLHFVAFTPVTIYKLLELIPQMIRGGRYCFVLCFPFIVLLTPFILLCDIVQEGPSFTFEATESDSPELATKARDEARDRFKDSIDKWIEAADHHDSSVPDVMAALREMRTHQEQMEKQMDKRLTALETYIKEKIK</sequence>